<evidence type="ECO:0000313" key="3">
    <source>
        <dbReference type="Proteomes" id="UP001237642"/>
    </source>
</evidence>
<keyword evidence="3" id="KW-1185">Reference proteome</keyword>
<dbReference type="AlphaFoldDB" id="A0AAD8MFL3"/>
<dbReference type="Gene3D" id="2.40.50.140">
    <property type="entry name" value="Nucleic acid-binding proteins"/>
    <property type="match status" value="1"/>
</dbReference>
<feature type="domain" description="Replication protein A 70 kDa DNA-binding subunit B/D first OB fold" evidence="1">
    <location>
        <begin position="31"/>
        <end position="89"/>
    </location>
</feature>
<dbReference type="EMBL" id="JAUIZM010000008">
    <property type="protein sequence ID" value="KAK1370308.1"/>
    <property type="molecule type" value="Genomic_DNA"/>
</dbReference>
<dbReference type="SUPFAM" id="SSF50249">
    <property type="entry name" value="Nucleic acid-binding proteins"/>
    <property type="match status" value="1"/>
</dbReference>
<dbReference type="Proteomes" id="UP001237642">
    <property type="component" value="Unassembled WGS sequence"/>
</dbReference>
<reference evidence="2" key="1">
    <citation type="submission" date="2023-02" db="EMBL/GenBank/DDBJ databases">
        <title>Genome of toxic invasive species Heracleum sosnowskyi carries increased number of genes despite the absence of recent whole-genome duplications.</title>
        <authorList>
            <person name="Schelkunov M."/>
            <person name="Shtratnikova V."/>
            <person name="Makarenko M."/>
            <person name="Klepikova A."/>
            <person name="Omelchenko D."/>
            <person name="Novikova G."/>
            <person name="Obukhova E."/>
            <person name="Bogdanov V."/>
            <person name="Penin A."/>
            <person name="Logacheva M."/>
        </authorList>
    </citation>
    <scope>NUCLEOTIDE SEQUENCE</scope>
    <source>
        <strain evidence="2">Hsosn_3</strain>
        <tissue evidence="2">Leaf</tissue>
    </source>
</reference>
<name>A0AAD8MFL3_9APIA</name>
<evidence type="ECO:0000313" key="2">
    <source>
        <dbReference type="EMBL" id="KAK1370308.1"/>
    </source>
</evidence>
<dbReference type="InterPro" id="IPR003871">
    <property type="entry name" value="RFA1B/D_OB_1st"/>
</dbReference>
<gene>
    <name evidence="2" type="ORF">POM88_036400</name>
</gene>
<comment type="caution">
    <text evidence="2">The sequence shown here is derived from an EMBL/GenBank/DDBJ whole genome shotgun (WGS) entry which is preliminary data.</text>
</comment>
<sequence length="136" mass="15586">MAEEQCQRLQCLNASKTTWKIKVRVIRMCPGNHIQAFVYVDIWKDPKKKLEEGEIYIITNFTVKSAFGKLRPVSSKMAISFTNATEVVHVQENDPLLAMNKFEFVELEDLKLLAVETCPDEPTFKDGEPEFAYGIL</sequence>
<protein>
    <recommendedName>
        <fullName evidence="1">Replication protein A 70 kDa DNA-binding subunit B/D first OB fold domain-containing protein</fullName>
    </recommendedName>
</protein>
<proteinExistence type="predicted"/>
<dbReference type="InterPro" id="IPR012340">
    <property type="entry name" value="NA-bd_OB-fold"/>
</dbReference>
<dbReference type="Pfam" id="PF02721">
    <property type="entry name" value="DUF223"/>
    <property type="match status" value="1"/>
</dbReference>
<accession>A0AAD8MFL3</accession>
<organism evidence="2 3">
    <name type="scientific">Heracleum sosnowskyi</name>
    <dbReference type="NCBI Taxonomy" id="360622"/>
    <lineage>
        <taxon>Eukaryota</taxon>
        <taxon>Viridiplantae</taxon>
        <taxon>Streptophyta</taxon>
        <taxon>Embryophyta</taxon>
        <taxon>Tracheophyta</taxon>
        <taxon>Spermatophyta</taxon>
        <taxon>Magnoliopsida</taxon>
        <taxon>eudicotyledons</taxon>
        <taxon>Gunneridae</taxon>
        <taxon>Pentapetalae</taxon>
        <taxon>asterids</taxon>
        <taxon>campanulids</taxon>
        <taxon>Apiales</taxon>
        <taxon>Apiaceae</taxon>
        <taxon>Apioideae</taxon>
        <taxon>apioid superclade</taxon>
        <taxon>Tordylieae</taxon>
        <taxon>Tordyliinae</taxon>
        <taxon>Heracleum</taxon>
    </lineage>
</organism>
<reference evidence="2" key="2">
    <citation type="submission" date="2023-05" db="EMBL/GenBank/DDBJ databases">
        <authorList>
            <person name="Schelkunov M.I."/>
        </authorList>
    </citation>
    <scope>NUCLEOTIDE SEQUENCE</scope>
    <source>
        <strain evidence="2">Hsosn_3</strain>
        <tissue evidence="2">Leaf</tissue>
    </source>
</reference>
<evidence type="ECO:0000259" key="1">
    <source>
        <dbReference type="Pfam" id="PF02721"/>
    </source>
</evidence>